<evidence type="ECO:0000256" key="1">
    <source>
        <dbReference type="SAM" id="Coils"/>
    </source>
</evidence>
<comment type="caution">
    <text evidence="2">The sequence shown here is derived from an EMBL/GenBank/DDBJ whole genome shotgun (WGS) entry which is preliminary data.</text>
</comment>
<gene>
    <name evidence="2" type="ORF">FGO68_gene1809</name>
</gene>
<proteinExistence type="predicted"/>
<dbReference type="EMBL" id="RRYP01024452">
    <property type="protein sequence ID" value="TNV72073.1"/>
    <property type="molecule type" value="Genomic_DNA"/>
</dbReference>
<keyword evidence="3" id="KW-1185">Reference proteome</keyword>
<name>A0A8J8NC00_HALGN</name>
<dbReference type="Proteomes" id="UP000785679">
    <property type="component" value="Unassembled WGS sequence"/>
</dbReference>
<dbReference type="InterPro" id="IPR038077">
    <property type="entry name" value="Troponin_sf"/>
</dbReference>
<dbReference type="AlphaFoldDB" id="A0A8J8NC00"/>
<sequence>MDNQYVANNSNNMMRESDAMYFQQRDSMRNSMAFDDDFGQRSSIFGGKETIQATERKSIFVKPRQTATSRVTLTSSKPHIPQKSSIDQHQSVKLQEAENKNCELVQQLATSDSVIDELKRHVENLKISMIQIKQQVFDQDLLKERISEQEGEINELRQMVRDLENKFHEKEVAWINQKENLISEYASVQQQLANEEELLISFKREHAQAKGLQLIQQDYQTKNRSLKTIMSVSGEKPEATC</sequence>
<keyword evidence="1" id="KW-0175">Coiled coil</keyword>
<accession>A0A8J8NC00</accession>
<evidence type="ECO:0000313" key="2">
    <source>
        <dbReference type="EMBL" id="TNV72073.1"/>
    </source>
</evidence>
<organism evidence="2 3">
    <name type="scientific">Halteria grandinella</name>
    <dbReference type="NCBI Taxonomy" id="5974"/>
    <lineage>
        <taxon>Eukaryota</taxon>
        <taxon>Sar</taxon>
        <taxon>Alveolata</taxon>
        <taxon>Ciliophora</taxon>
        <taxon>Intramacronucleata</taxon>
        <taxon>Spirotrichea</taxon>
        <taxon>Stichotrichia</taxon>
        <taxon>Sporadotrichida</taxon>
        <taxon>Halteriidae</taxon>
        <taxon>Halteria</taxon>
    </lineage>
</organism>
<reference evidence="2" key="1">
    <citation type="submission" date="2019-06" db="EMBL/GenBank/DDBJ databases">
        <authorList>
            <person name="Zheng W."/>
        </authorList>
    </citation>
    <scope>NUCLEOTIDE SEQUENCE</scope>
    <source>
        <strain evidence="2">QDHG01</strain>
    </source>
</reference>
<evidence type="ECO:0000313" key="3">
    <source>
        <dbReference type="Proteomes" id="UP000785679"/>
    </source>
</evidence>
<dbReference type="SUPFAM" id="SSF90250">
    <property type="entry name" value="Troponin coil-coiled subunits"/>
    <property type="match status" value="1"/>
</dbReference>
<protein>
    <submittedName>
        <fullName evidence="2">Uncharacterized protein</fullName>
    </submittedName>
</protein>
<feature type="coiled-coil region" evidence="1">
    <location>
        <begin position="115"/>
        <end position="205"/>
    </location>
</feature>